<dbReference type="GO" id="GO:0048019">
    <property type="term" value="F:receptor antagonist activity"/>
    <property type="evidence" value="ECO:0007669"/>
    <property type="project" value="InterPro"/>
</dbReference>
<gene>
    <name evidence="4" type="ORF">CUNI_LOCUS17492</name>
</gene>
<evidence type="ECO:0000313" key="5">
    <source>
        <dbReference type="Proteomes" id="UP000678393"/>
    </source>
</evidence>
<accession>A0A8S3ZQQ3</accession>
<dbReference type="GO" id="GO:0005783">
    <property type="term" value="C:endoplasmic reticulum"/>
    <property type="evidence" value="ECO:0007669"/>
    <property type="project" value="InterPro"/>
</dbReference>
<dbReference type="GO" id="GO:0008201">
    <property type="term" value="F:heparin binding"/>
    <property type="evidence" value="ECO:0007669"/>
    <property type="project" value="InterPro"/>
</dbReference>
<protein>
    <recommendedName>
        <fullName evidence="6">Alpha-2-macroglobulin receptor-associated protein</fullName>
    </recommendedName>
</protein>
<evidence type="ECO:0000259" key="2">
    <source>
        <dbReference type="Pfam" id="PF06400"/>
    </source>
</evidence>
<dbReference type="Pfam" id="PF06401">
    <property type="entry name" value="Alpha-2-MRAP_C"/>
    <property type="match status" value="1"/>
</dbReference>
<dbReference type="OrthoDB" id="5817428at2759"/>
<dbReference type="Proteomes" id="UP000678393">
    <property type="component" value="Unassembled WGS sequence"/>
</dbReference>
<evidence type="ECO:0000259" key="3">
    <source>
        <dbReference type="Pfam" id="PF06401"/>
    </source>
</evidence>
<name>A0A8S3ZQQ3_9EUPU</name>
<evidence type="ECO:0000256" key="1">
    <source>
        <dbReference type="SAM" id="SignalP"/>
    </source>
</evidence>
<dbReference type="PANTHER" id="PTHR16560">
    <property type="entry name" value="ALPHA-2-MACROGLOBULIN RECEPTOR-ASSOCIATED PROTEIN"/>
    <property type="match status" value="1"/>
</dbReference>
<keyword evidence="1" id="KW-0732">Signal</keyword>
<dbReference type="AlphaFoldDB" id="A0A8S3ZQQ3"/>
<dbReference type="InterPro" id="IPR036744">
    <property type="entry name" value="RAP_sf"/>
</dbReference>
<dbReference type="PANTHER" id="PTHR16560:SF2">
    <property type="entry name" value="ALPHA-2-MACROGLOBULIN RECEPTOR-ASSOCIATED PROTEIN"/>
    <property type="match status" value="1"/>
</dbReference>
<feature type="signal peptide" evidence="1">
    <location>
        <begin position="1"/>
        <end position="16"/>
    </location>
</feature>
<dbReference type="InterPro" id="IPR038003">
    <property type="entry name" value="A2-macroglobuin_RAP"/>
</dbReference>
<feature type="domain" description="Alpha-2-macroglobulin RAP C-terminal" evidence="3">
    <location>
        <begin position="139"/>
        <end position="341"/>
    </location>
</feature>
<organism evidence="4 5">
    <name type="scientific">Candidula unifasciata</name>
    <dbReference type="NCBI Taxonomy" id="100452"/>
    <lineage>
        <taxon>Eukaryota</taxon>
        <taxon>Metazoa</taxon>
        <taxon>Spiralia</taxon>
        <taxon>Lophotrochozoa</taxon>
        <taxon>Mollusca</taxon>
        <taxon>Gastropoda</taxon>
        <taxon>Heterobranchia</taxon>
        <taxon>Euthyneura</taxon>
        <taxon>Panpulmonata</taxon>
        <taxon>Eupulmonata</taxon>
        <taxon>Stylommatophora</taxon>
        <taxon>Helicina</taxon>
        <taxon>Helicoidea</taxon>
        <taxon>Geomitridae</taxon>
        <taxon>Candidula</taxon>
    </lineage>
</organism>
<dbReference type="EMBL" id="CAJHNH020004968">
    <property type="protein sequence ID" value="CAG5131934.1"/>
    <property type="molecule type" value="Genomic_DNA"/>
</dbReference>
<dbReference type="InterPro" id="IPR009066">
    <property type="entry name" value="MG_RAP_rcpt_1"/>
</dbReference>
<proteinExistence type="predicted"/>
<feature type="domain" description="Alpha-2-macroglobulin receptor-associated protein" evidence="2">
    <location>
        <begin position="5"/>
        <end position="118"/>
    </location>
</feature>
<evidence type="ECO:0000313" key="4">
    <source>
        <dbReference type="EMBL" id="CAG5131934.1"/>
    </source>
</evidence>
<dbReference type="Gene3D" id="1.20.81.10">
    <property type="entry name" value="RAP domain"/>
    <property type="match status" value="3"/>
</dbReference>
<feature type="chain" id="PRO_5035759061" description="Alpha-2-macroglobulin receptor-associated protein" evidence="1">
    <location>
        <begin position="17"/>
        <end position="341"/>
    </location>
</feature>
<sequence>MFKIIICISLVADVCASSKYSKEAQGIDRHDTDLDFQNTENPFRMKKVNLLWTKGRQVLPSVKLAELYADLKVHDKHEAHLKKLRAQDLDQDGDMETKVLTNYRRIVHDYGLDENFSQNDIFISNELPADENVDKKVQFQDSKLQTMWSKAQQAGFSEEDLNLLKEEFMHQQMKINEFDFVHKELNKLADPDDNVIDREQLKMNLSPKKLSDKKDGMKKVKRDIKEGYMKLEHLVSTIPASEPVFKDSRVHKLWALAKKTNWTNEQLNGFKEELLHFEHRLNKQEYYQKQLQQSAEALQDVDVPENHKNLEEKTQNLNRKIKKLHTEFQTRLNQALKHSEL</sequence>
<dbReference type="GO" id="GO:0050750">
    <property type="term" value="F:low-density lipoprotein particle receptor binding"/>
    <property type="evidence" value="ECO:0007669"/>
    <property type="project" value="InterPro"/>
</dbReference>
<comment type="caution">
    <text evidence="4">The sequence shown here is derived from an EMBL/GenBank/DDBJ whole genome shotgun (WGS) entry which is preliminary data.</text>
</comment>
<dbReference type="InterPro" id="IPR010483">
    <property type="entry name" value="Alpha_2_MRAP_C"/>
</dbReference>
<dbReference type="CDD" id="cd14808">
    <property type="entry name" value="RAP_D3"/>
    <property type="match status" value="1"/>
</dbReference>
<dbReference type="SUPFAM" id="SSF47045">
    <property type="entry name" value="RAP domain-like"/>
    <property type="match status" value="3"/>
</dbReference>
<dbReference type="GO" id="GO:0048259">
    <property type="term" value="P:regulation of receptor-mediated endocytosis"/>
    <property type="evidence" value="ECO:0007669"/>
    <property type="project" value="TreeGrafter"/>
</dbReference>
<reference evidence="4" key="1">
    <citation type="submission" date="2021-04" db="EMBL/GenBank/DDBJ databases">
        <authorList>
            <consortium name="Molecular Ecology Group"/>
        </authorList>
    </citation>
    <scope>NUCLEOTIDE SEQUENCE</scope>
</reference>
<dbReference type="InterPro" id="IPR037999">
    <property type="entry name" value="RAP_D3"/>
</dbReference>
<keyword evidence="5" id="KW-1185">Reference proteome</keyword>
<dbReference type="Pfam" id="PF06400">
    <property type="entry name" value="Alpha-2-MRAP_N"/>
    <property type="match status" value="1"/>
</dbReference>
<evidence type="ECO:0008006" key="6">
    <source>
        <dbReference type="Google" id="ProtNLM"/>
    </source>
</evidence>